<dbReference type="SUPFAM" id="SSF52096">
    <property type="entry name" value="ClpP/crotonase"/>
    <property type="match status" value="1"/>
</dbReference>
<feature type="domain" description="Tail specific protease" evidence="1">
    <location>
        <begin position="204"/>
        <end position="439"/>
    </location>
</feature>
<organism evidence="2 3">
    <name type="scientific">Gelidibacter sediminis</name>
    <dbReference type="NCBI Taxonomy" id="1608710"/>
    <lineage>
        <taxon>Bacteria</taxon>
        <taxon>Pseudomonadati</taxon>
        <taxon>Bacteroidota</taxon>
        <taxon>Flavobacteriia</taxon>
        <taxon>Flavobacteriales</taxon>
        <taxon>Flavobacteriaceae</taxon>
        <taxon>Gelidibacter</taxon>
    </lineage>
</organism>
<evidence type="ECO:0000259" key="1">
    <source>
        <dbReference type="SMART" id="SM00245"/>
    </source>
</evidence>
<dbReference type="Gene3D" id="2.30.42.10">
    <property type="match status" value="1"/>
</dbReference>
<dbReference type="InterPro" id="IPR041613">
    <property type="entry name" value="Pept_S41_N"/>
</dbReference>
<name>A0A4R7PZZ9_9FLAO</name>
<sequence length="494" mass="55030">MKILKIALFALVVFSINTSCYEDKDDNIDNIIDETEINEINDFVYKAMNIFYLYKDEIPNLADNRFESEKAYKDYINGFEKPEDLFESLLYQPELVDRFSFITPDYIELEQRFAGVFKSNGLEYNFYRQPQDPNAVFGLVRMALNDSPGSIAGVKRGQIFNAINGVPMTVENFGTLLAPDTYTLNFANYNTNGTSTVEDDRIESNNTEVTLTKVEYNENPIHVSKVLTVDGAKIGYLMYNGFTRNYDEQLNNAFGEFKTAGVQHLVLDLRYNGGGSVNTAALLGSMITGQFTGQVFSKLVYNKNLQSENTSFNFRDSASEAGGTINSLKLNKIYVLTTSRTASASELIINSLSPYIEVVQIGDKTTGKSQASITLYDSSNFSRANANPNHTYAIQPLVAMSINKNDQPVAPSGLESSVAAFRMRESVNNLGILGDENEPFLAKAIADITGNNRPAPFSIDRNLTPLNDQVDANVLDNEMYIDVDDTNLIFNKVQ</sequence>
<comment type="caution">
    <text evidence="2">The sequence shown here is derived from an EMBL/GenBank/DDBJ whole genome shotgun (WGS) entry which is preliminary data.</text>
</comment>
<dbReference type="Gene3D" id="3.90.226.10">
    <property type="entry name" value="2-enoyl-CoA Hydratase, Chain A, domain 1"/>
    <property type="match status" value="1"/>
</dbReference>
<evidence type="ECO:0000313" key="2">
    <source>
        <dbReference type="EMBL" id="TDU39720.1"/>
    </source>
</evidence>
<gene>
    <name evidence="2" type="ORF">BXY82_1750</name>
</gene>
<dbReference type="GO" id="GO:0004175">
    <property type="term" value="F:endopeptidase activity"/>
    <property type="evidence" value="ECO:0007669"/>
    <property type="project" value="TreeGrafter"/>
</dbReference>
<dbReference type="InterPro" id="IPR005151">
    <property type="entry name" value="Tail-specific_protease"/>
</dbReference>
<accession>A0A4R7PZZ9</accession>
<dbReference type="SMART" id="SM00245">
    <property type="entry name" value="TSPc"/>
    <property type="match status" value="1"/>
</dbReference>
<keyword evidence="2" id="KW-0645">Protease</keyword>
<proteinExistence type="predicted"/>
<evidence type="ECO:0000313" key="3">
    <source>
        <dbReference type="Proteomes" id="UP000294689"/>
    </source>
</evidence>
<dbReference type="Pfam" id="PF18294">
    <property type="entry name" value="Pept_S41_N"/>
    <property type="match status" value="1"/>
</dbReference>
<dbReference type="GO" id="GO:0007165">
    <property type="term" value="P:signal transduction"/>
    <property type="evidence" value="ECO:0007669"/>
    <property type="project" value="TreeGrafter"/>
</dbReference>
<dbReference type="RefSeq" id="WP_133757780.1">
    <property type="nucleotide sequence ID" value="NZ_SOBW01000008.1"/>
</dbReference>
<dbReference type="PANTHER" id="PTHR32060:SF30">
    <property type="entry name" value="CARBOXY-TERMINAL PROCESSING PROTEASE CTPA"/>
    <property type="match status" value="1"/>
</dbReference>
<keyword evidence="3" id="KW-1185">Reference proteome</keyword>
<dbReference type="Proteomes" id="UP000294689">
    <property type="component" value="Unassembled WGS sequence"/>
</dbReference>
<dbReference type="OrthoDB" id="7168509at2"/>
<dbReference type="InterPro" id="IPR029045">
    <property type="entry name" value="ClpP/crotonase-like_dom_sf"/>
</dbReference>
<dbReference type="InterPro" id="IPR036034">
    <property type="entry name" value="PDZ_sf"/>
</dbReference>
<protein>
    <submittedName>
        <fullName evidence="2">C-terminal processing protease CtpA/Prc</fullName>
    </submittedName>
</protein>
<keyword evidence="2" id="KW-0378">Hydrolase</keyword>
<dbReference type="AlphaFoldDB" id="A0A4R7PZZ9"/>
<dbReference type="PANTHER" id="PTHR32060">
    <property type="entry name" value="TAIL-SPECIFIC PROTEASE"/>
    <property type="match status" value="1"/>
</dbReference>
<dbReference type="GO" id="GO:0030288">
    <property type="term" value="C:outer membrane-bounded periplasmic space"/>
    <property type="evidence" value="ECO:0007669"/>
    <property type="project" value="TreeGrafter"/>
</dbReference>
<dbReference type="Pfam" id="PF03572">
    <property type="entry name" value="Peptidase_S41"/>
    <property type="match status" value="1"/>
</dbReference>
<dbReference type="GO" id="GO:0006508">
    <property type="term" value="P:proteolysis"/>
    <property type="evidence" value="ECO:0007669"/>
    <property type="project" value="UniProtKB-KW"/>
</dbReference>
<dbReference type="Gene3D" id="3.30.750.170">
    <property type="match status" value="1"/>
</dbReference>
<reference evidence="2 3" key="1">
    <citation type="submission" date="2019-03" db="EMBL/GenBank/DDBJ databases">
        <title>Genomic Encyclopedia of Archaeal and Bacterial Type Strains, Phase II (KMG-II): from individual species to whole genera.</title>
        <authorList>
            <person name="Goeker M."/>
        </authorList>
    </citation>
    <scope>NUCLEOTIDE SEQUENCE [LARGE SCALE GENOMIC DNA]</scope>
    <source>
        <strain evidence="2 3">DSM 28135</strain>
    </source>
</reference>
<dbReference type="EMBL" id="SOBW01000008">
    <property type="protein sequence ID" value="TDU39720.1"/>
    <property type="molecule type" value="Genomic_DNA"/>
</dbReference>
<dbReference type="CDD" id="cd07561">
    <property type="entry name" value="Peptidase_S41_CPP_like"/>
    <property type="match status" value="1"/>
</dbReference>
<dbReference type="GO" id="GO:0008236">
    <property type="term" value="F:serine-type peptidase activity"/>
    <property type="evidence" value="ECO:0007669"/>
    <property type="project" value="InterPro"/>
</dbReference>